<dbReference type="KEGG" id="cyp:PCC8801_0007"/>
<feature type="transmembrane region" description="Helical" evidence="1">
    <location>
        <begin position="86"/>
        <end position="105"/>
    </location>
</feature>
<feature type="transmembrane region" description="Helical" evidence="1">
    <location>
        <begin position="117"/>
        <end position="138"/>
    </location>
</feature>
<dbReference type="AlphaFoldDB" id="B7JYF5"/>
<feature type="transmembrane region" description="Helical" evidence="1">
    <location>
        <begin position="145"/>
        <end position="173"/>
    </location>
</feature>
<name>B7JYF5_RIPO1</name>
<dbReference type="eggNOG" id="ENOG5032VQQ">
    <property type="taxonomic scope" value="Bacteria"/>
</dbReference>
<keyword evidence="1" id="KW-1133">Transmembrane helix</keyword>
<feature type="transmembrane region" description="Helical" evidence="1">
    <location>
        <begin position="46"/>
        <end position="74"/>
    </location>
</feature>
<evidence type="ECO:0000313" key="3">
    <source>
        <dbReference type="Proteomes" id="UP000008204"/>
    </source>
</evidence>
<accession>B7JYF5</accession>
<dbReference type="EMBL" id="CP001287">
    <property type="protein sequence ID" value="ACK64114.1"/>
    <property type="molecule type" value="Genomic_DNA"/>
</dbReference>
<sequence>MVMKIVYWVILCNVLLLLGLILLIIYAKQFEPSIAGLFMPPATPPYPTAGLLTHTFQIFCCIAPVVCLFSFCLLNHLNPQNKNNRFILGSALITGGFALNEIYRIHIISQYFYPSKYLFIKIYAVILLLYILIFFNYFKSTPYGIIIVSIVLLGFAIAVDSLHLGLGVFSSLLEGIPKLFSGLNLALYFWLVCYQELLSIIESK</sequence>
<protein>
    <recommendedName>
        <fullName evidence="4">DUF998 domain-containing protein</fullName>
    </recommendedName>
</protein>
<dbReference type="OrthoDB" id="428281at2"/>
<proteinExistence type="predicted"/>
<dbReference type="HOGENOM" id="CLU_1347620_0_0_3"/>
<feature type="transmembrane region" description="Helical" evidence="1">
    <location>
        <begin position="5"/>
        <end position="26"/>
    </location>
</feature>
<dbReference type="Proteomes" id="UP000008204">
    <property type="component" value="Chromosome"/>
</dbReference>
<keyword evidence="3" id="KW-1185">Reference proteome</keyword>
<gene>
    <name evidence="2" type="ordered locus">PCC8801_0007</name>
</gene>
<feature type="transmembrane region" description="Helical" evidence="1">
    <location>
        <begin position="179"/>
        <end position="201"/>
    </location>
</feature>
<keyword evidence="1" id="KW-0472">Membrane</keyword>
<evidence type="ECO:0000313" key="2">
    <source>
        <dbReference type="EMBL" id="ACK64114.1"/>
    </source>
</evidence>
<keyword evidence="1" id="KW-0812">Transmembrane</keyword>
<evidence type="ECO:0000256" key="1">
    <source>
        <dbReference type="SAM" id="Phobius"/>
    </source>
</evidence>
<organism evidence="2 3">
    <name type="scientific">Rippkaea orientalis (strain PCC 8801 / RF-1)</name>
    <name type="common">Cyanothece sp. (strain PCC 8801)</name>
    <dbReference type="NCBI Taxonomy" id="41431"/>
    <lineage>
        <taxon>Bacteria</taxon>
        <taxon>Bacillati</taxon>
        <taxon>Cyanobacteriota</taxon>
        <taxon>Cyanophyceae</taxon>
        <taxon>Oscillatoriophycideae</taxon>
        <taxon>Chroococcales</taxon>
        <taxon>Aphanothecaceae</taxon>
        <taxon>Rippkaea</taxon>
        <taxon>Rippkaea orientalis</taxon>
    </lineage>
</organism>
<reference evidence="3" key="1">
    <citation type="journal article" date="2011" name="MBio">
        <title>Novel metabolic attributes of the genus Cyanothece, comprising a group of unicellular nitrogen-fixing Cyanobacteria.</title>
        <authorList>
            <person name="Bandyopadhyay A."/>
            <person name="Elvitigala T."/>
            <person name="Welsh E."/>
            <person name="Stockel J."/>
            <person name="Liberton M."/>
            <person name="Min H."/>
            <person name="Sherman L.A."/>
            <person name="Pakrasi H.B."/>
        </authorList>
    </citation>
    <scope>NUCLEOTIDE SEQUENCE [LARGE SCALE GENOMIC DNA]</scope>
    <source>
        <strain evidence="3">PCC 8801</strain>
    </source>
</reference>
<dbReference type="STRING" id="41431.PCC8801_0007"/>
<evidence type="ECO:0008006" key="4">
    <source>
        <dbReference type="Google" id="ProtNLM"/>
    </source>
</evidence>